<accession>A0A7J5XNY3</accession>
<dbReference type="GO" id="GO:0005829">
    <property type="term" value="C:cytosol"/>
    <property type="evidence" value="ECO:0007669"/>
    <property type="project" value="UniProtKB-SubCell"/>
</dbReference>
<evidence type="ECO:0000256" key="12">
    <source>
        <dbReference type="SAM" id="MobiDB-lite"/>
    </source>
</evidence>
<evidence type="ECO:0000256" key="2">
    <source>
        <dbReference type="ARBA" id="ARBA00005396"/>
    </source>
</evidence>
<evidence type="ECO:0000256" key="3">
    <source>
        <dbReference type="ARBA" id="ARBA00022448"/>
    </source>
</evidence>
<dbReference type="CDD" id="cd22808">
    <property type="entry name" value="Complexin_NTD_CPLX_I_II"/>
    <property type="match status" value="1"/>
</dbReference>
<dbReference type="GO" id="GO:0019905">
    <property type="term" value="F:syntaxin binding"/>
    <property type="evidence" value="ECO:0007669"/>
    <property type="project" value="InterPro"/>
</dbReference>
<dbReference type="InterPro" id="IPR008849">
    <property type="entry name" value="Synaphin"/>
</dbReference>
<evidence type="ECO:0000256" key="11">
    <source>
        <dbReference type="ARBA" id="ARBA00040476"/>
    </source>
</evidence>
<keyword evidence="3" id="KW-0813">Transport</keyword>
<protein>
    <recommendedName>
        <fullName evidence="11">Complexin-1</fullName>
    </recommendedName>
</protein>
<keyword evidence="4" id="KW-0268">Exocytosis</keyword>
<dbReference type="GO" id="GO:0031201">
    <property type="term" value="C:SNARE complex"/>
    <property type="evidence" value="ECO:0007669"/>
    <property type="project" value="TreeGrafter"/>
</dbReference>
<dbReference type="PANTHER" id="PTHR16705:SF6">
    <property type="entry name" value="COMPLEXIN-1"/>
    <property type="match status" value="1"/>
</dbReference>
<evidence type="ECO:0000256" key="4">
    <source>
        <dbReference type="ARBA" id="ARBA00022483"/>
    </source>
</evidence>
<keyword evidence="8" id="KW-0175">Coiled coil</keyword>
<comment type="similarity">
    <text evidence="2">Belongs to the complexin/synaphin family.</text>
</comment>
<dbReference type="Pfam" id="PF05835">
    <property type="entry name" value="Synaphin"/>
    <property type="match status" value="1"/>
</dbReference>
<evidence type="ECO:0000256" key="7">
    <source>
        <dbReference type="ARBA" id="ARBA00023018"/>
    </source>
</evidence>
<proteinExistence type="inferred from homology"/>
<evidence type="ECO:0000313" key="13">
    <source>
        <dbReference type="EMBL" id="KAF3838822.1"/>
    </source>
</evidence>
<evidence type="ECO:0000256" key="5">
    <source>
        <dbReference type="ARBA" id="ARBA00022490"/>
    </source>
</evidence>
<feature type="region of interest" description="Disordered" evidence="12">
    <location>
        <begin position="101"/>
        <end position="201"/>
    </location>
</feature>
<dbReference type="SUPFAM" id="SSF58038">
    <property type="entry name" value="SNARE fusion complex"/>
    <property type="match status" value="1"/>
</dbReference>
<dbReference type="OrthoDB" id="5972090at2759"/>
<organism evidence="13 14">
    <name type="scientific">Dissostichus mawsoni</name>
    <name type="common">Antarctic cod</name>
    <dbReference type="NCBI Taxonomy" id="36200"/>
    <lineage>
        <taxon>Eukaryota</taxon>
        <taxon>Metazoa</taxon>
        <taxon>Chordata</taxon>
        <taxon>Craniata</taxon>
        <taxon>Vertebrata</taxon>
        <taxon>Euteleostomi</taxon>
        <taxon>Actinopterygii</taxon>
        <taxon>Neopterygii</taxon>
        <taxon>Teleostei</taxon>
        <taxon>Neoteleostei</taxon>
        <taxon>Acanthomorphata</taxon>
        <taxon>Eupercaria</taxon>
        <taxon>Perciformes</taxon>
        <taxon>Notothenioidei</taxon>
        <taxon>Nototheniidae</taxon>
        <taxon>Dissostichus</taxon>
    </lineage>
</organism>
<evidence type="ECO:0000256" key="9">
    <source>
        <dbReference type="ARBA" id="ARBA00034103"/>
    </source>
</evidence>
<evidence type="ECO:0000256" key="1">
    <source>
        <dbReference type="ARBA" id="ARBA00004514"/>
    </source>
</evidence>
<sequence>MTEGRGLSWSVNTGSSDCSQEPQGHRCLINFTAEADGRVFESFLRRFCEAQHSNGEQTEALKFAVVGARRDYFKFAQWAPGGPDLIKINFSTAIRVDASHEDGATKDMGKMLGGEGEEKDPDAAKKEEERQEALRQQEDERKGKYAKMEAERENIRQGIRDKKKEEKEAEAAAAMEQASEGSLTRPKKAVPTGCGDEEEEESIVDTVMKFIPTPLMDMFNKK</sequence>
<feature type="compositionally biased region" description="Basic and acidic residues" evidence="12">
    <location>
        <begin position="121"/>
        <end position="170"/>
    </location>
</feature>
<dbReference type="Gene3D" id="1.20.5.580">
    <property type="entry name" value="Single Helix bin"/>
    <property type="match status" value="1"/>
</dbReference>
<dbReference type="GO" id="GO:0046928">
    <property type="term" value="P:regulation of neurotransmitter secretion"/>
    <property type="evidence" value="ECO:0007669"/>
    <property type="project" value="TreeGrafter"/>
</dbReference>
<keyword evidence="5" id="KW-0963">Cytoplasm</keyword>
<keyword evidence="6" id="KW-0532">Neurotransmitter transport</keyword>
<dbReference type="PANTHER" id="PTHR16705">
    <property type="entry name" value="COMPLEXIN"/>
    <property type="match status" value="1"/>
</dbReference>
<evidence type="ECO:0000256" key="8">
    <source>
        <dbReference type="ARBA" id="ARBA00023054"/>
    </source>
</evidence>
<dbReference type="Proteomes" id="UP000518266">
    <property type="component" value="Unassembled WGS sequence"/>
</dbReference>
<dbReference type="AlphaFoldDB" id="A0A7J5XNY3"/>
<gene>
    <name evidence="13" type="ORF">F7725_010590</name>
</gene>
<keyword evidence="7" id="KW-0770">Synapse</keyword>
<comment type="subcellular location">
    <subcellularLocation>
        <location evidence="1">Cytoplasm</location>
        <location evidence="1">Cytosol</location>
    </subcellularLocation>
    <subcellularLocation>
        <location evidence="9">Synapse</location>
    </subcellularLocation>
</comment>
<keyword evidence="14" id="KW-1185">Reference proteome</keyword>
<reference evidence="13 14" key="1">
    <citation type="submission" date="2020-03" db="EMBL/GenBank/DDBJ databases">
        <title>Dissostichus mawsoni Genome sequencing and assembly.</title>
        <authorList>
            <person name="Park H."/>
        </authorList>
    </citation>
    <scope>NUCLEOTIDE SEQUENCE [LARGE SCALE GENOMIC DNA]</scope>
    <source>
        <strain evidence="13">DM0001</strain>
        <tissue evidence="13">Muscle</tissue>
    </source>
</reference>
<evidence type="ECO:0000256" key="10">
    <source>
        <dbReference type="ARBA" id="ARBA00038730"/>
    </source>
</evidence>
<comment type="subunit">
    <text evidence="10">Binds to the SNARE core complex containing SNAP25, VAMP2 and STX1A.</text>
</comment>
<dbReference type="EMBL" id="JAAKFY010000022">
    <property type="protein sequence ID" value="KAF3838822.1"/>
    <property type="molecule type" value="Genomic_DNA"/>
</dbReference>
<dbReference type="GO" id="GO:0016079">
    <property type="term" value="P:synaptic vesicle exocytosis"/>
    <property type="evidence" value="ECO:0007669"/>
    <property type="project" value="TreeGrafter"/>
</dbReference>
<evidence type="ECO:0000313" key="14">
    <source>
        <dbReference type="Proteomes" id="UP000518266"/>
    </source>
</evidence>
<dbReference type="GO" id="GO:0043195">
    <property type="term" value="C:terminal bouton"/>
    <property type="evidence" value="ECO:0007669"/>
    <property type="project" value="TreeGrafter"/>
</dbReference>
<comment type="caution">
    <text evidence="13">The sequence shown here is derived from an EMBL/GenBank/DDBJ whole genome shotgun (WGS) entry which is preliminary data.</text>
</comment>
<evidence type="ECO:0000256" key="6">
    <source>
        <dbReference type="ARBA" id="ARBA00022775"/>
    </source>
</evidence>
<name>A0A7J5XNY3_DISMA</name>